<comment type="cofactor">
    <cofactor evidence="2">
        <name>NAD(+)</name>
        <dbReference type="ChEBI" id="CHEBI:57540"/>
    </cofactor>
</comment>
<dbReference type="UniPathway" id="UPA00214"/>
<comment type="pathway">
    <text evidence="3">Carbohydrate metabolism; galactose metabolism.</text>
</comment>
<dbReference type="InterPro" id="IPR005886">
    <property type="entry name" value="UDP_G4E"/>
</dbReference>
<evidence type="ECO:0000256" key="1">
    <source>
        <dbReference type="ARBA" id="ARBA00000083"/>
    </source>
</evidence>
<protein>
    <recommendedName>
        <fullName evidence="6">UDP-glucose 4-epimerase</fullName>
        <ecNumber evidence="5">5.1.3.2</ecNumber>
    </recommendedName>
    <alternativeName>
        <fullName evidence="11">Galactowaldenase</fullName>
    </alternativeName>
    <alternativeName>
        <fullName evidence="10">UDP-galactose 4-epimerase</fullName>
    </alternativeName>
</protein>
<dbReference type="Gene3D" id="3.90.25.10">
    <property type="entry name" value="UDP-galactose 4-epimerase, domain 1"/>
    <property type="match status" value="1"/>
</dbReference>
<dbReference type="Proteomes" id="UP000218965">
    <property type="component" value="Chromosome"/>
</dbReference>
<dbReference type="GO" id="GO:0033499">
    <property type="term" value="P:galactose catabolic process via UDP-galactose, Leloir pathway"/>
    <property type="evidence" value="ECO:0007669"/>
    <property type="project" value="TreeGrafter"/>
</dbReference>
<comment type="similarity">
    <text evidence="4">Belongs to the NAD(P)-dependent epimerase/dehydratase family.</text>
</comment>
<dbReference type="EC" id="5.1.3.2" evidence="5"/>
<keyword evidence="9" id="KW-0119">Carbohydrate metabolism</keyword>
<evidence type="ECO:0000256" key="9">
    <source>
        <dbReference type="ARBA" id="ARBA00023277"/>
    </source>
</evidence>
<keyword evidence="7" id="KW-0520">NAD</keyword>
<keyword evidence="8" id="KW-0413">Isomerase</keyword>
<dbReference type="InterPro" id="IPR001509">
    <property type="entry name" value="Epimerase_deHydtase"/>
</dbReference>
<dbReference type="EMBL" id="AP017315">
    <property type="protein sequence ID" value="BAU33101.1"/>
    <property type="molecule type" value="Genomic_DNA"/>
</dbReference>
<dbReference type="GO" id="GO:0003978">
    <property type="term" value="F:UDP-glucose 4-epimerase activity"/>
    <property type="evidence" value="ECO:0007669"/>
    <property type="project" value="UniProtKB-EC"/>
</dbReference>
<dbReference type="OrthoDB" id="9801785at2"/>
<dbReference type="PANTHER" id="PTHR43725">
    <property type="entry name" value="UDP-GLUCOSE 4-EPIMERASE"/>
    <property type="match status" value="1"/>
</dbReference>
<evidence type="ECO:0000256" key="7">
    <source>
        <dbReference type="ARBA" id="ARBA00023027"/>
    </source>
</evidence>
<evidence type="ECO:0000256" key="4">
    <source>
        <dbReference type="ARBA" id="ARBA00007637"/>
    </source>
</evidence>
<evidence type="ECO:0000256" key="10">
    <source>
        <dbReference type="ARBA" id="ARBA00031367"/>
    </source>
</evidence>
<dbReference type="Pfam" id="PF01370">
    <property type="entry name" value="Epimerase"/>
    <property type="match status" value="1"/>
</dbReference>
<gene>
    <name evidence="13" type="primary">galE</name>
    <name evidence="13" type="ORF">MalAC0309_2259</name>
</gene>
<evidence type="ECO:0000256" key="6">
    <source>
        <dbReference type="ARBA" id="ARBA00018569"/>
    </source>
</evidence>
<dbReference type="Gene3D" id="3.40.50.720">
    <property type="entry name" value="NAD(P)-binding Rossmann-like Domain"/>
    <property type="match status" value="1"/>
</dbReference>
<feature type="domain" description="NAD-dependent epimerase/dehydratase" evidence="12">
    <location>
        <begin position="3"/>
        <end position="250"/>
    </location>
</feature>
<evidence type="ECO:0000256" key="5">
    <source>
        <dbReference type="ARBA" id="ARBA00013189"/>
    </source>
</evidence>
<comment type="catalytic activity">
    <reaction evidence="1">
        <text>UDP-alpha-D-glucose = UDP-alpha-D-galactose</text>
        <dbReference type="Rhea" id="RHEA:22168"/>
        <dbReference type="ChEBI" id="CHEBI:58885"/>
        <dbReference type="ChEBI" id="CHEBI:66914"/>
        <dbReference type="EC" id="5.1.3.2"/>
    </reaction>
</comment>
<evidence type="ECO:0000256" key="8">
    <source>
        <dbReference type="ARBA" id="ARBA00023235"/>
    </source>
</evidence>
<dbReference type="RefSeq" id="WP_096422722.1">
    <property type="nucleotide sequence ID" value="NZ_AP017315.1"/>
</dbReference>
<dbReference type="PANTHER" id="PTHR43725:SF53">
    <property type="entry name" value="UDP-ARABINOSE 4-EPIMERASE 1"/>
    <property type="match status" value="1"/>
</dbReference>
<evidence type="ECO:0000259" key="12">
    <source>
        <dbReference type="Pfam" id="PF01370"/>
    </source>
</evidence>
<evidence type="ECO:0000313" key="13">
    <source>
        <dbReference type="EMBL" id="BAU33101.1"/>
    </source>
</evidence>
<dbReference type="AlphaFoldDB" id="A0A0U5BX89"/>
<dbReference type="KEGG" id="malk:MalAC0309_2259"/>
<sequence>MSVLVTGGSGYIGAHIVRQLRDRGDTPVVVDDFVTGRRERISGIPSVSLDLAGPDARRVLRDVITEHGVTAIVHLAARKQAGESVQHPLEYYRDNTRALAAVLAAARDTAVRDVVFSSSAAVYGDATADVDEDAPVAPANPYGRTKLLGEWLVAAAARAHGLRAVSLRYFNVAGAQWPDLVDTAGLNLIPMVLGRLRDGQSPRIFGDDYDTPDGTCIRDFVHVADVADAHLAVLDALPRQREPHRVFNVGTGVGTSVREIVDGLRARLPGSPPAIVLPRREGDPPRVVGNTAAIRRALDWRARHSINDVLDSAVARGE</sequence>
<accession>A0A0U5BX89</accession>
<evidence type="ECO:0000256" key="11">
    <source>
        <dbReference type="ARBA" id="ARBA00033067"/>
    </source>
</evidence>
<evidence type="ECO:0000256" key="3">
    <source>
        <dbReference type="ARBA" id="ARBA00004947"/>
    </source>
</evidence>
<reference evidence="14" key="1">
    <citation type="submission" date="2015-12" db="EMBL/GenBank/DDBJ databases">
        <authorList>
            <person name="Shamseldin A."/>
            <person name="Moawad H."/>
            <person name="Abd El-Rahim W.M."/>
            <person name="Sadowsky M.J."/>
        </authorList>
    </citation>
    <scope>NUCLEOTIDE SEQUENCE [LARGE SCALE GENOMIC DNA]</scope>
    <source>
        <strain evidence="14">JAM AC0309</strain>
    </source>
</reference>
<proteinExistence type="inferred from homology"/>
<evidence type="ECO:0000313" key="14">
    <source>
        <dbReference type="Proteomes" id="UP000218965"/>
    </source>
</evidence>
<dbReference type="NCBIfam" id="TIGR01179">
    <property type="entry name" value="galE"/>
    <property type="match status" value="1"/>
</dbReference>
<dbReference type="InterPro" id="IPR036291">
    <property type="entry name" value="NAD(P)-bd_dom_sf"/>
</dbReference>
<dbReference type="SUPFAM" id="SSF51735">
    <property type="entry name" value="NAD(P)-binding Rossmann-fold domains"/>
    <property type="match status" value="1"/>
</dbReference>
<name>A0A0U5BX89_9MICO</name>
<organism evidence="13 14">
    <name type="scientific">Microcella alkaliphila</name>
    <dbReference type="NCBI Taxonomy" id="279828"/>
    <lineage>
        <taxon>Bacteria</taxon>
        <taxon>Bacillati</taxon>
        <taxon>Actinomycetota</taxon>
        <taxon>Actinomycetes</taxon>
        <taxon>Micrococcales</taxon>
        <taxon>Microbacteriaceae</taxon>
        <taxon>Microcella</taxon>
    </lineage>
</organism>
<reference evidence="13 14" key="2">
    <citation type="submission" date="2016-01" db="EMBL/GenBank/DDBJ databases">
        <title>Microcella alkaliphila JAM AC0309 whole genome shotgun sequence.</title>
        <authorList>
            <person name="Kurata A."/>
            <person name="Hirose Y."/>
            <person name="Kishimoto N."/>
            <person name="Kobayashi T."/>
        </authorList>
    </citation>
    <scope>NUCLEOTIDE SEQUENCE [LARGE SCALE GENOMIC DNA]</scope>
    <source>
        <strain evidence="13 14">JAM AC0309</strain>
    </source>
</reference>
<evidence type="ECO:0000256" key="2">
    <source>
        <dbReference type="ARBA" id="ARBA00001911"/>
    </source>
</evidence>